<sequence>MRYHIRFKEIRQQKGFTHKDLAEGICGMTTIYRFERGDTAIAAEVLYKLCQRLGVAMQTLFVDDDSEYALIDHYLDMLREYVYFSHEDLLKVTLQDAKETINDNPEFDMQYRNYERVYRTYTAIDLRNDDQFEASEKILLELIAETKNVNRIELEIINTLGDLYLIMDRYEDALALYHRHRERIMDFQYVNDFDQYMIIQLHYGYAICLYNSFSYVQALDVCYRLLIRIQENNSIYYLGKTHHLMALIQIALNDPEPAKEHIAKCEAAFFLEDLDERMEYHIQIARDAIEALAQ</sequence>
<dbReference type="GO" id="GO:0003677">
    <property type="term" value="F:DNA binding"/>
    <property type="evidence" value="ECO:0007669"/>
    <property type="project" value="InterPro"/>
</dbReference>
<comment type="caution">
    <text evidence="2">The sequence shown here is derived from an EMBL/GenBank/DDBJ whole genome shotgun (WGS) entry which is preliminary data.</text>
</comment>
<keyword evidence="3" id="KW-1185">Reference proteome</keyword>
<dbReference type="EMBL" id="VMSJ01000003">
    <property type="protein sequence ID" value="TVT27690.1"/>
    <property type="molecule type" value="Genomic_DNA"/>
</dbReference>
<dbReference type="SUPFAM" id="SSF48452">
    <property type="entry name" value="TPR-like"/>
    <property type="match status" value="1"/>
</dbReference>
<feature type="domain" description="HTH cro/C1-type" evidence="1">
    <location>
        <begin position="7"/>
        <end position="60"/>
    </location>
</feature>
<organism evidence="2 3">
    <name type="scientific">Salinicoccus cyprini</name>
    <dbReference type="NCBI Taxonomy" id="2493691"/>
    <lineage>
        <taxon>Bacteria</taxon>
        <taxon>Bacillati</taxon>
        <taxon>Bacillota</taxon>
        <taxon>Bacilli</taxon>
        <taxon>Bacillales</taxon>
        <taxon>Staphylococcaceae</taxon>
        <taxon>Salinicoccus</taxon>
    </lineage>
</organism>
<evidence type="ECO:0000259" key="1">
    <source>
        <dbReference type="PROSITE" id="PS50943"/>
    </source>
</evidence>
<dbReference type="InterPro" id="IPR010982">
    <property type="entry name" value="Lambda_DNA-bd_dom_sf"/>
</dbReference>
<dbReference type="Proteomes" id="UP000315103">
    <property type="component" value="Unassembled WGS sequence"/>
</dbReference>
<dbReference type="InterPro" id="IPR011990">
    <property type="entry name" value="TPR-like_helical_dom_sf"/>
</dbReference>
<dbReference type="PROSITE" id="PS50943">
    <property type="entry name" value="HTH_CROC1"/>
    <property type="match status" value="1"/>
</dbReference>
<accession>A0A558ATV0</accession>
<dbReference type="InterPro" id="IPR001387">
    <property type="entry name" value="Cro/C1-type_HTH"/>
</dbReference>
<dbReference type="CDD" id="cd00093">
    <property type="entry name" value="HTH_XRE"/>
    <property type="match status" value="1"/>
</dbReference>
<name>A0A558ATV0_9STAP</name>
<proteinExistence type="predicted"/>
<dbReference type="Gene3D" id="1.25.40.10">
    <property type="entry name" value="Tetratricopeptide repeat domain"/>
    <property type="match status" value="1"/>
</dbReference>
<protein>
    <submittedName>
        <fullName evidence="2">Helix-turn-helix transcriptional regulator</fullName>
    </submittedName>
</protein>
<dbReference type="Pfam" id="PF01381">
    <property type="entry name" value="HTH_3"/>
    <property type="match status" value="1"/>
</dbReference>
<evidence type="ECO:0000313" key="2">
    <source>
        <dbReference type="EMBL" id="TVT27690.1"/>
    </source>
</evidence>
<dbReference type="SUPFAM" id="SSF47413">
    <property type="entry name" value="lambda repressor-like DNA-binding domains"/>
    <property type="match status" value="1"/>
</dbReference>
<dbReference type="SMART" id="SM00530">
    <property type="entry name" value="HTH_XRE"/>
    <property type="match status" value="1"/>
</dbReference>
<dbReference type="AlphaFoldDB" id="A0A558ATV0"/>
<dbReference type="PANTHER" id="PTHR37038">
    <property type="entry name" value="TRANSCRIPTIONAL REGULATOR-RELATED"/>
    <property type="match status" value="1"/>
</dbReference>
<evidence type="ECO:0000313" key="3">
    <source>
        <dbReference type="Proteomes" id="UP000315103"/>
    </source>
</evidence>
<dbReference type="InterPro" id="IPR053163">
    <property type="entry name" value="HTH-type_regulator_Rgg"/>
</dbReference>
<gene>
    <name evidence="2" type="ORF">FO441_08250</name>
</gene>
<dbReference type="RefSeq" id="WP_145288520.1">
    <property type="nucleotide sequence ID" value="NZ_VMSJ01000003.1"/>
</dbReference>
<dbReference type="OrthoDB" id="1150409at2"/>
<dbReference type="PANTHER" id="PTHR37038:SF14">
    <property type="entry name" value="TRANSCRIPTIONAL ACTIVATOR"/>
    <property type="match status" value="1"/>
</dbReference>
<reference evidence="2 3" key="1">
    <citation type="submission" date="2019-07" db="EMBL/GenBank/DDBJ databases">
        <title>Salinicoccus cyprini sp. nov., isolated from gastro-intestinal tract of mirror carp, Cyprinus carpio var. specularis, collected from Gobind Sagar Reservoir, Himachal Pradesh, India.</title>
        <authorList>
            <person name="Talwar C."/>
            <person name="Singh A.K."/>
            <person name="Lal R."/>
            <person name="Negi R.K."/>
        </authorList>
    </citation>
    <scope>NUCLEOTIDE SEQUENCE [LARGE SCALE GENOMIC DNA]</scope>
    <source>
        <strain evidence="2 3">CT19</strain>
    </source>
</reference>